<protein>
    <submittedName>
        <fullName evidence="1">Uncharacterized protein</fullName>
    </submittedName>
</protein>
<proteinExistence type="predicted"/>
<name>T1A4N1_9ZZZZ</name>
<comment type="caution">
    <text evidence="1">The sequence shown here is derived from an EMBL/GenBank/DDBJ whole genome shotgun (WGS) entry which is preliminary data.</text>
</comment>
<accession>T1A4N1</accession>
<feature type="non-terminal residue" evidence="1">
    <location>
        <position position="81"/>
    </location>
</feature>
<organism evidence="1">
    <name type="scientific">mine drainage metagenome</name>
    <dbReference type="NCBI Taxonomy" id="410659"/>
    <lineage>
        <taxon>unclassified sequences</taxon>
        <taxon>metagenomes</taxon>
        <taxon>ecological metagenomes</taxon>
    </lineage>
</organism>
<dbReference type="EMBL" id="AUZZ01004814">
    <property type="protein sequence ID" value="EQD51878.1"/>
    <property type="molecule type" value="Genomic_DNA"/>
</dbReference>
<sequence>MTCEVAVMNKRGIALAADSAVTLSDNKGNAKKIYHTAEKLFSLSPELPVAIMTYGAADIMGVPWETVVKVYAQKLDGQRFG</sequence>
<evidence type="ECO:0000313" key="1">
    <source>
        <dbReference type="EMBL" id="EQD51878.1"/>
    </source>
</evidence>
<reference evidence="1" key="2">
    <citation type="journal article" date="2014" name="ISME J.">
        <title>Microbial stratification in low pH oxic and suboxic macroscopic growths along an acid mine drainage.</title>
        <authorList>
            <person name="Mendez-Garcia C."/>
            <person name="Mesa V."/>
            <person name="Sprenger R.R."/>
            <person name="Richter M."/>
            <person name="Diez M.S."/>
            <person name="Solano J."/>
            <person name="Bargiela R."/>
            <person name="Golyshina O.V."/>
            <person name="Manteca A."/>
            <person name="Ramos J.L."/>
            <person name="Gallego J.R."/>
            <person name="Llorente I."/>
            <person name="Martins Dos Santos V.A."/>
            <person name="Jensen O.N."/>
            <person name="Pelaez A.I."/>
            <person name="Sanchez J."/>
            <person name="Ferrer M."/>
        </authorList>
    </citation>
    <scope>NUCLEOTIDE SEQUENCE</scope>
</reference>
<reference evidence="1" key="1">
    <citation type="submission" date="2013-08" db="EMBL/GenBank/DDBJ databases">
        <authorList>
            <person name="Mendez C."/>
            <person name="Richter M."/>
            <person name="Ferrer M."/>
            <person name="Sanchez J."/>
        </authorList>
    </citation>
    <scope>NUCLEOTIDE SEQUENCE</scope>
</reference>
<dbReference type="AlphaFoldDB" id="T1A4N1"/>
<gene>
    <name evidence="1" type="ORF">B2A_06767</name>
</gene>